<keyword evidence="3" id="KW-1185">Reference proteome</keyword>
<protein>
    <submittedName>
        <fullName evidence="2">Uncharacterized protein</fullName>
    </submittedName>
</protein>
<evidence type="ECO:0000313" key="3">
    <source>
        <dbReference type="Proteomes" id="UP001295684"/>
    </source>
</evidence>
<accession>A0AAD1U301</accession>
<dbReference type="Gene3D" id="1.25.40.10">
    <property type="entry name" value="Tetratricopeptide repeat domain"/>
    <property type="match status" value="1"/>
</dbReference>
<dbReference type="SUPFAM" id="SSF48452">
    <property type="entry name" value="TPR-like"/>
    <property type="match status" value="1"/>
</dbReference>
<dbReference type="InterPro" id="IPR011990">
    <property type="entry name" value="TPR-like_helical_dom_sf"/>
</dbReference>
<dbReference type="Proteomes" id="UP001295684">
    <property type="component" value="Unassembled WGS sequence"/>
</dbReference>
<keyword evidence="1" id="KW-0472">Membrane</keyword>
<reference evidence="2" key="1">
    <citation type="submission" date="2023-07" db="EMBL/GenBank/DDBJ databases">
        <authorList>
            <consortium name="AG Swart"/>
            <person name="Singh M."/>
            <person name="Singh A."/>
            <person name="Seah K."/>
            <person name="Emmerich C."/>
        </authorList>
    </citation>
    <scope>NUCLEOTIDE SEQUENCE</scope>
    <source>
        <strain evidence="2">DP1</strain>
    </source>
</reference>
<dbReference type="AlphaFoldDB" id="A0AAD1U301"/>
<keyword evidence="1" id="KW-1133">Transmembrane helix</keyword>
<dbReference type="EMBL" id="CAMPGE010000452">
    <property type="protein sequence ID" value="CAI2359199.1"/>
    <property type="molecule type" value="Genomic_DNA"/>
</dbReference>
<gene>
    <name evidence="2" type="ORF">ECRASSUSDP1_LOCUS484</name>
</gene>
<feature type="transmembrane region" description="Helical" evidence="1">
    <location>
        <begin position="664"/>
        <end position="682"/>
    </location>
</feature>
<keyword evidence="1" id="KW-0812">Transmembrane</keyword>
<sequence length="688" mass="79790">MRLKLVLFNVKEDRQNIEEFEDLYQEIIGVRNGDKEIPLKYKAEFMFNLFDIFCYNGGYTRCRLLMEIFKELFEANKTNDYVAFKYYSAYLSVDYKYATLTFKTPEEYIGDIFKDINSRAFPQEVATDLEFKKDMLLANYYSVSDPEKWMSISDKLLDTCQSTRLLYLMKDFVIRNYHIISKPDEELGKQVRRILPVIKEELKTHPEPELADSFLWLLMVDLIDCVQLKDKEEVVRLAGVIDKFVEHHRFTKSLKLYYKIMISMHMFTLDPESVDQGKIFGFKKEFEELVSGSTYEMNYSMMDGFGFLVNIQELMGVQIDYQIAKNYADLIKDDKLSYICFVSSLESISDPTMKPYIETALEYCDELEIDKLHEFRINLDYTNIMTMMAAPEMQGMGRAMEELDSLAELYEQNLNIVTKEKLVSIYLAQIMIAKVTGLPQKYVQVALKFLPTQTSVDEIVDEIYDTTITNLSIEGDIAKAGKLSTAFLAYAKKDGENTHTYYKALKTKIKILSKAKLRVEALQISTDFERIASDIYGEGSLEHADSIKTVSQLKSQLGNYQEAYQGFLNCYDMYKAKFGSEVNPESSSVLVRMAVVKKHLEEFEDAFNLLDKAKQVEEKTTSKFSKEYKLILRAEEFVQVAVEKPEYNRKEIFTRWPKTSKSKISSALVGICLVAFGVYYYIKNKKSG</sequence>
<proteinExistence type="predicted"/>
<name>A0AAD1U301_EUPCR</name>
<comment type="caution">
    <text evidence="2">The sequence shown here is derived from an EMBL/GenBank/DDBJ whole genome shotgun (WGS) entry which is preliminary data.</text>
</comment>
<evidence type="ECO:0000256" key="1">
    <source>
        <dbReference type="SAM" id="Phobius"/>
    </source>
</evidence>
<organism evidence="2 3">
    <name type="scientific">Euplotes crassus</name>
    <dbReference type="NCBI Taxonomy" id="5936"/>
    <lineage>
        <taxon>Eukaryota</taxon>
        <taxon>Sar</taxon>
        <taxon>Alveolata</taxon>
        <taxon>Ciliophora</taxon>
        <taxon>Intramacronucleata</taxon>
        <taxon>Spirotrichea</taxon>
        <taxon>Hypotrichia</taxon>
        <taxon>Euplotida</taxon>
        <taxon>Euplotidae</taxon>
        <taxon>Moneuplotes</taxon>
    </lineage>
</organism>
<evidence type="ECO:0000313" key="2">
    <source>
        <dbReference type="EMBL" id="CAI2359199.1"/>
    </source>
</evidence>